<name>A0A066RJ33_9GAMM</name>
<dbReference type="AlphaFoldDB" id="A0A066RJ33"/>
<proteinExistence type="predicted"/>
<reference evidence="2 3" key="1">
    <citation type="submission" date="2014-04" db="EMBL/GenBank/DDBJ databases">
        <title>Draft genome sequence of Photobacterium halotolerans S2753: a solonamide, ngercheumicin and holomycin producer.</title>
        <authorList>
            <person name="Machado H.R."/>
            <person name="Gram L."/>
        </authorList>
    </citation>
    <scope>NUCLEOTIDE SEQUENCE [LARGE SCALE GENOMIC DNA]</scope>
    <source>
        <strain evidence="2 3">S2753</strain>
    </source>
</reference>
<dbReference type="STRING" id="1654360.EA58_17165"/>
<evidence type="ECO:0000313" key="3">
    <source>
        <dbReference type="Proteomes" id="UP000027192"/>
    </source>
</evidence>
<dbReference type="Gene3D" id="1.20.120.520">
    <property type="entry name" value="nmb1532 protein domain like"/>
    <property type="match status" value="1"/>
</dbReference>
<dbReference type="Proteomes" id="UP000027192">
    <property type="component" value="Unassembled WGS sequence"/>
</dbReference>
<comment type="caution">
    <text evidence="2">The sequence shown here is derived from an EMBL/GenBank/DDBJ whole genome shotgun (WGS) entry which is preliminary data.</text>
</comment>
<sequence length="179" mass="21326">MLLDSIHTEHGYINRLLRLLRTKLTAIREGHEVNYQLIRDIVTYLQNQAEHYHHPKEDVIYHYYIKHYGNEQRILDLEAEHQELAELTAEFAETVDMILMDAVIPLDVFAEKLNVFVDRQKQHLEMEEKQVFPAIRKRFTPADWAAVEHAYRDCLNDPLFGQEVSAQYRELARRLEPEE</sequence>
<dbReference type="EMBL" id="JMIB01000032">
    <property type="protein sequence ID" value="KDM90455.1"/>
    <property type="molecule type" value="Genomic_DNA"/>
</dbReference>
<dbReference type="InterPro" id="IPR012312">
    <property type="entry name" value="Hemerythrin-like"/>
</dbReference>
<dbReference type="OrthoDB" id="7349010at2"/>
<feature type="domain" description="Hemerythrin-like" evidence="1">
    <location>
        <begin position="2"/>
        <end position="135"/>
    </location>
</feature>
<gene>
    <name evidence="2" type="ORF">EA58_17165</name>
</gene>
<protein>
    <submittedName>
        <fullName evidence="2">Cation-binding protein</fullName>
    </submittedName>
</protein>
<keyword evidence="3" id="KW-1185">Reference proteome</keyword>
<dbReference type="Pfam" id="PF01814">
    <property type="entry name" value="Hemerythrin"/>
    <property type="match status" value="1"/>
</dbReference>
<dbReference type="RefSeq" id="WP_036755198.1">
    <property type="nucleotide sequence ID" value="NZ_JAGSGC010000001.1"/>
</dbReference>
<dbReference type="PANTHER" id="PTHR39966">
    <property type="entry name" value="BLL2471 PROTEIN-RELATED"/>
    <property type="match status" value="1"/>
</dbReference>
<evidence type="ECO:0000313" key="2">
    <source>
        <dbReference type="EMBL" id="KDM90455.1"/>
    </source>
</evidence>
<evidence type="ECO:0000259" key="1">
    <source>
        <dbReference type="Pfam" id="PF01814"/>
    </source>
</evidence>
<dbReference type="PANTHER" id="PTHR39966:SF1">
    <property type="entry name" value="HEMERYTHRIN-LIKE DOMAIN-CONTAINING PROTEIN"/>
    <property type="match status" value="1"/>
</dbReference>
<accession>A0A066RJ33</accession>
<organism evidence="2 3">
    <name type="scientific">Photobacterium galatheae</name>
    <dbReference type="NCBI Taxonomy" id="1654360"/>
    <lineage>
        <taxon>Bacteria</taxon>
        <taxon>Pseudomonadati</taxon>
        <taxon>Pseudomonadota</taxon>
        <taxon>Gammaproteobacteria</taxon>
        <taxon>Vibrionales</taxon>
        <taxon>Vibrionaceae</taxon>
        <taxon>Photobacterium</taxon>
    </lineage>
</organism>
<dbReference type="GO" id="GO:0005886">
    <property type="term" value="C:plasma membrane"/>
    <property type="evidence" value="ECO:0007669"/>
    <property type="project" value="TreeGrafter"/>
</dbReference>